<evidence type="ECO:0000256" key="2">
    <source>
        <dbReference type="ARBA" id="ARBA00022679"/>
    </source>
</evidence>
<dbReference type="InterPro" id="IPR005835">
    <property type="entry name" value="NTP_transferase_dom"/>
</dbReference>
<dbReference type="PANTHER" id="PTHR43523">
    <property type="entry name" value="GLUCOSE-1-PHOSPHATE ADENYLYLTRANSFERASE-RELATED"/>
    <property type="match status" value="1"/>
</dbReference>
<dbReference type="GO" id="GO:0016779">
    <property type="term" value="F:nucleotidyltransferase activity"/>
    <property type="evidence" value="ECO:0007669"/>
    <property type="project" value="UniProtKB-KW"/>
</dbReference>
<reference evidence="7 8" key="1">
    <citation type="journal article" date="2019" name="Int. J. Syst. Evol. Microbiol.">
        <title>The Global Catalogue of Microorganisms (GCM) 10K type strain sequencing project: providing services to taxonomists for standard genome sequencing and annotation.</title>
        <authorList>
            <consortium name="The Broad Institute Genomics Platform"/>
            <consortium name="The Broad Institute Genome Sequencing Center for Infectious Disease"/>
            <person name="Wu L."/>
            <person name="Ma J."/>
        </authorList>
    </citation>
    <scope>NUCLEOTIDE SEQUENCE [LARGE SCALE GENOMIC DNA]</scope>
    <source>
        <strain evidence="7 8">JCM 15503</strain>
    </source>
</reference>
<dbReference type="Gene3D" id="2.160.10.10">
    <property type="entry name" value="Hexapeptide repeat proteins"/>
    <property type="match status" value="1"/>
</dbReference>
<evidence type="ECO:0000313" key="8">
    <source>
        <dbReference type="Proteomes" id="UP001500279"/>
    </source>
</evidence>
<sequence length="425" mass="46816">MPIAVSVETLFLSTALAGSDMASIHKTLGIVLAGGQGTRLHALTHQRCKPAVPFNGKHRLVDFVLSNLLNSGLTSVHLLVQYQAQSLVEHVRQAWSSAPYLPPHFVNLVPPAPTSEHGYLGTSDAVWQNIRLIEEAAPDHVAVFGADHVYRMDLRQMLDAHVRNRADVTVATVPVPCEHCSGFGIVETDAQLRITDFREKPQQTRGMASRPTHALASMGNYLFSTEVLLRELRRGAEAGETDFGTHLLPRLVKGHRLLAYDFAENQVPGTHAFEEPAYWRDVGTIDAYFEAHLDTLGVQPRFRMTNPQWPIYGSQDASESAQIEAGLIRRSVVGSGCVVDGARLDHATLRRAVHLQPGAELDHCIVMDRCVIGAGASLRRVIVDQDNHVPPGERIGHDEAYDRMRFHVSPSGVVVVPRGHFRRPA</sequence>
<feature type="domain" description="Glucose-1-phosphate adenylyltransferase/Bifunctional protein GlmU-like C-terminal hexapeptide" evidence="6">
    <location>
        <begin position="323"/>
        <end position="416"/>
    </location>
</feature>
<dbReference type="CDD" id="cd02508">
    <property type="entry name" value="ADP_Glucose_PP"/>
    <property type="match status" value="1"/>
</dbReference>
<dbReference type="InterPro" id="IPR011831">
    <property type="entry name" value="ADP-Glc_PPase"/>
</dbReference>
<dbReference type="EMBL" id="BAAAEW010000047">
    <property type="protein sequence ID" value="GAA0769299.1"/>
    <property type="molecule type" value="Genomic_DNA"/>
</dbReference>
<dbReference type="InterPro" id="IPR011004">
    <property type="entry name" value="Trimer_LpxA-like_sf"/>
</dbReference>
<dbReference type="SUPFAM" id="SSF51161">
    <property type="entry name" value="Trimeric LpxA-like enzymes"/>
    <property type="match status" value="1"/>
</dbReference>
<accession>A0ABN1KK86</accession>
<dbReference type="Pfam" id="PF24894">
    <property type="entry name" value="Hexapep_GlmU"/>
    <property type="match status" value="1"/>
</dbReference>
<dbReference type="PANTHER" id="PTHR43523:SF2">
    <property type="entry name" value="GLUCOSE-1-PHOSPHATE ADENYLYLTRANSFERASE"/>
    <property type="match status" value="1"/>
</dbReference>
<evidence type="ECO:0000313" key="7">
    <source>
        <dbReference type="EMBL" id="GAA0769299.1"/>
    </source>
</evidence>
<feature type="domain" description="Nucleotidyl transferase" evidence="5">
    <location>
        <begin position="29"/>
        <end position="295"/>
    </location>
</feature>
<dbReference type="Pfam" id="PF00483">
    <property type="entry name" value="NTP_transferase"/>
    <property type="match status" value="1"/>
</dbReference>
<keyword evidence="2" id="KW-0808">Transferase</keyword>
<dbReference type="InterPro" id="IPR029044">
    <property type="entry name" value="Nucleotide-diphossugar_trans"/>
</dbReference>
<dbReference type="InterPro" id="IPR056818">
    <property type="entry name" value="GlmU/GlgC-like_hexapep"/>
</dbReference>
<keyword evidence="4" id="KW-0320">Glycogen biosynthesis</keyword>
<dbReference type="Gene3D" id="3.90.550.10">
    <property type="entry name" value="Spore Coat Polysaccharide Biosynthesis Protein SpsA, Chain A"/>
    <property type="match status" value="1"/>
</dbReference>
<keyword evidence="3 7" id="KW-0548">Nucleotidyltransferase</keyword>
<evidence type="ECO:0000256" key="1">
    <source>
        <dbReference type="ARBA" id="ARBA00010443"/>
    </source>
</evidence>
<comment type="caution">
    <text evidence="7">The sequence shown here is derived from an EMBL/GenBank/DDBJ whole genome shotgun (WGS) entry which is preliminary data.</text>
</comment>
<dbReference type="Proteomes" id="UP001500279">
    <property type="component" value="Unassembled WGS sequence"/>
</dbReference>
<dbReference type="SUPFAM" id="SSF53448">
    <property type="entry name" value="Nucleotide-diphospho-sugar transferases"/>
    <property type="match status" value="1"/>
</dbReference>
<evidence type="ECO:0000256" key="3">
    <source>
        <dbReference type="ARBA" id="ARBA00022695"/>
    </source>
</evidence>
<dbReference type="NCBIfam" id="NF002023">
    <property type="entry name" value="PRK00844.1"/>
    <property type="match status" value="1"/>
</dbReference>
<keyword evidence="8" id="KW-1185">Reference proteome</keyword>
<comment type="similarity">
    <text evidence="1">Belongs to the bacterial/plant glucose-1-phosphate adenylyltransferase family.</text>
</comment>
<evidence type="ECO:0000259" key="5">
    <source>
        <dbReference type="Pfam" id="PF00483"/>
    </source>
</evidence>
<dbReference type="CDD" id="cd04651">
    <property type="entry name" value="LbH_G1P_AT_C"/>
    <property type="match status" value="1"/>
</dbReference>
<evidence type="ECO:0000256" key="4">
    <source>
        <dbReference type="ARBA" id="ARBA00023056"/>
    </source>
</evidence>
<name>A0ABN1KK86_9BURK</name>
<evidence type="ECO:0000259" key="6">
    <source>
        <dbReference type="Pfam" id="PF24894"/>
    </source>
</evidence>
<gene>
    <name evidence="7" type="primary">glgC_2</name>
    <name evidence="7" type="ORF">GCM10009107_60010</name>
</gene>
<proteinExistence type="inferred from homology"/>
<protein>
    <submittedName>
        <fullName evidence="7">Glucose-1-phosphate adenylyltransferase</fullName>
    </submittedName>
</protein>
<organism evidence="7 8">
    <name type="scientific">Ideonella azotifigens</name>
    <dbReference type="NCBI Taxonomy" id="513160"/>
    <lineage>
        <taxon>Bacteria</taxon>
        <taxon>Pseudomonadati</taxon>
        <taxon>Pseudomonadota</taxon>
        <taxon>Betaproteobacteria</taxon>
        <taxon>Burkholderiales</taxon>
        <taxon>Sphaerotilaceae</taxon>
        <taxon>Ideonella</taxon>
    </lineage>
</organism>